<accession>A0A8B2PME3</accession>
<evidence type="ECO:0000259" key="1">
    <source>
        <dbReference type="Pfam" id="PF24243"/>
    </source>
</evidence>
<dbReference type="InterPro" id="IPR056923">
    <property type="entry name" value="Minor_tail_gp31_C"/>
</dbReference>
<dbReference type="Pfam" id="PF24243">
    <property type="entry name" value="Phage_tail_C"/>
    <property type="match status" value="1"/>
</dbReference>
<proteinExistence type="predicted"/>
<protein>
    <recommendedName>
        <fullName evidence="1">Minor tail protein gp31 C-terminal domain-containing protein</fullName>
    </recommendedName>
</protein>
<name>A0A8B2PME3_9PROT</name>
<dbReference type="AlphaFoldDB" id="A0A8B2PME3"/>
<dbReference type="RefSeq" id="WP_112063376.1">
    <property type="nucleotide sequence ID" value="NZ_AWFB01000078.1"/>
</dbReference>
<evidence type="ECO:0000313" key="2">
    <source>
        <dbReference type="EMBL" id="RAN30621.1"/>
    </source>
</evidence>
<reference evidence="2 3" key="1">
    <citation type="submission" date="2013-04" db="EMBL/GenBank/DDBJ databases">
        <title>Hyphomonas sp. T24B3 Genome Sequencing.</title>
        <authorList>
            <person name="Lai Q."/>
            <person name="Shao Z."/>
        </authorList>
    </citation>
    <scope>NUCLEOTIDE SEQUENCE [LARGE SCALE GENOMIC DNA]</scope>
    <source>
        <strain evidence="2 3">T24B3</strain>
    </source>
</reference>
<keyword evidence="3" id="KW-1185">Reference proteome</keyword>
<gene>
    <name evidence="2" type="ORF">HY3_05585</name>
</gene>
<sequence>MTVRVKLRRGTRAAIETAAASDQLLEGEAGLVSDEGGLMVATGTGSFSTFAPSSNIGGFARLTQAEYDALDPVDPDTIYFIVG</sequence>
<comment type="caution">
    <text evidence="2">The sequence shown here is derived from an EMBL/GenBank/DDBJ whole genome shotgun (WGS) entry which is preliminary data.</text>
</comment>
<feature type="domain" description="Minor tail protein gp31 C-terminal" evidence="1">
    <location>
        <begin position="60"/>
        <end position="82"/>
    </location>
</feature>
<dbReference type="EMBL" id="AWFB01000078">
    <property type="protein sequence ID" value="RAN30621.1"/>
    <property type="molecule type" value="Genomic_DNA"/>
</dbReference>
<dbReference type="Proteomes" id="UP000249123">
    <property type="component" value="Unassembled WGS sequence"/>
</dbReference>
<organism evidence="2 3">
    <name type="scientific">Hyphomonas pacifica</name>
    <dbReference type="NCBI Taxonomy" id="1280941"/>
    <lineage>
        <taxon>Bacteria</taxon>
        <taxon>Pseudomonadati</taxon>
        <taxon>Pseudomonadota</taxon>
        <taxon>Alphaproteobacteria</taxon>
        <taxon>Hyphomonadales</taxon>
        <taxon>Hyphomonadaceae</taxon>
        <taxon>Hyphomonas</taxon>
    </lineage>
</organism>
<evidence type="ECO:0000313" key="3">
    <source>
        <dbReference type="Proteomes" id="UP000249123"/>
    </source>
</evidence>